<dbReference type="SUPFAM" id="SSF49899">
    <property type="entry name" value="Concanavalin A-like lectins/glucanases"/>
    <property type="match status" value="1"/>
</dbReference>
<dbReference type="AlphaFoldDB" id="A0AAV5SHQ9"/>
<feature type="region of interest" description="Disordered" evidence="1">
    <location>
        <begin position="228"/>
        <end position="298"/>
    </location>
</feature>
<proteinExistence type="predicted"/>
<dbReference type="InterPro" id="IPR013320">
    <property type="entry name" value="ConA-like_dom_sf"/>
</dbReference>
<reference evidence="2" key="1">
    <citation type="submission" date="2023-10" db="EMBL/GenBank/DDBJ databases">
        <title>Genome assembly of Pristionchus species.</title>
        <authorList>
            <person name="Yoshida K."/>
            <person name="Sommer R.J."/>
        </authorList>
    </citation>
    <scope>NUCLEOTIDE SEQUENCE</scope>
    <source>
        <strain evidence="2">RS0144</strain>
    </source>
</reference>
<sequence>NIAGRSSKCPSPLMLPYSAGELRTIASLYDFKDEPDRSVESGGRLTCSFDEEKEYCSWYNVQSGGVRFWRARYEEIFDLERFDCTAERAFPFEDHFLLAGGEATLLPQTVAVETKIPCQFGNATLTFDFWINAEEPVLRLCAITMDNDFNCEEMAEWDVNAPISTSIPPFVDPFKLRIEVSGLTSDTIVLIDNIRYVGQICELINDEVQITRDETTDFPVLTNVDNEVDRPKKKRKPASSKHTIQGILMKKHRDDDTNQEEPIAAPPPPPNLEVDRGEEEEGGEERAEEEGEEEIHPTLMAVPESENLEPVRDTESVDVCEALSCTFNEDHSCLYSLGGIGSTSSWTHAHDFIGNHLTGVQQNSPGDYSTTGFVYVGKNHKDVSDEVFVMESAKFTLRKSVQLSFDLFLRSFGPQLKVCIDSFDYCPYSSPSIDKATFWYRNQAVFIPPGVRKIYFIAGKLRQNLFLAVDNILIRTERGGNYCDTNNRMRRSPANLTVI</sequence>
<organism evidence="2 3">
    <name type="scientific">Pristionchus entomophagus</name>
    <dbReference type="NCBI Taxonomy" id="358040"/>
    <lineage>
        <taxon>Eukaryota</taxon>
        <taxon>Metazoa</taxon>
        <taxon>Ecdysozoa</taxon>
        <taxon>Nematoda</taxon>
        <taxon>Chromadorea</taxon>
        <taxon>Rhabditida</taxon>
        <taxon>Rhabditina</taxon>
        <taxon>Diplogasteromorpha</taxon>
        <taxon>Diplogasteroidea</taxon>
        <taxon>Neodiplogasteridae</taxon>
        <taxon>Pristionchus</taxon>
    </lineage>
</organism>
<dbReference type="EMBL" id="BTSX01000001">
    <property type="protein sequence ID" value="GMS79710.1"/>
    <property type="molecule type" value="Genomic_DNA"/>
</dbReference>
<feature type="compositionally biased region" description="Acidic residues" evidence="1">
    <location>
        <begin position="276"/>
        <end position="293"/>
    </location>
</feature>
<dbReference type="Proteomes" id="UP001432027">
    <property type="component" value="Unassembled WGS sequence"/>
</dbReference>
<evidence type="ECO:0000313" key="2">
    <source>
        <dbReference type="EMBL" id="GMS79710.1"/>
    </source>
</evidence>
<comment type="caution">
    <text evidence="2">The sequence shown here is derived from an EMBL/GenBank/DDBJ whole genome shotgun (WGS) entry which is preliminary data.</text>
</comment>
<accession>A0AAV5SHQ9</accession>
<evidence type="ECO:0000313" key="3">
    <source>
        <dbReference type="Proteomes" id="UP001432027"/>
    </source>
</evidence>
<gene>
    <name evidence="2" type="ORF">PENTCL1PPCAC_1885</name>
</gene>
<protein>
    <recommendedName>
        <fullName evidence="4">MAM domain-containing protein</fullName>
    </recommendedName>
</protein>
<evidence type="ECO:0000256" key="1">
    <source>
        <dbReference type="SAM" id="MobiDB-lite"/>
    </source>
</evidence>
<evidence type="ECO:0008006" key="4">
    <source>
        <dbReference type="Google" id="ProtNLM"/>
    </source>
</evidence>
<feature type="non-terminal residue" evidence="2">
    <location>
        <position position="1"/>
    </location>
</feature>
<name>A0AAV5SHQ9_9BILA</name>
<keyword evidence="3" id="KW-1185">Reference proteome</keyword>
<feature type="non-terminal residue" evidence="2">
    <location>
        <position position="499"/>
    </location>
</feature>